<reference evidence="2 3" key="1">
    <citation type="submission" date="2016-07" db="EMBL/GenBank/DDBJ databases">
        <title>Pervasive Adenine N6-methylation of Active Genes in Fungi.</title>
        <authorList>
            <consortium name="DOE Joint Genome Institute"/>
            <person name="Mondo S.J."/>
            <person name="Dannebaum R.O."/>
            <person name="Kuo R.C."/>
            <person name="Labutti K."/>
            <person name="Haridas S."/>
            <person name="Kuo A."/>
            <person name="Salamov A."/>
            <person name="Ahrendt S.R."/>
            <person name="Lipzen A."/>
            <person name="Sullivan W."/>
            <person name="Andreopoulos W.B."/>
            <person name="Clum A."/>
            <person name="Lindquist E."/>
            <person name="Daum C."/>
            <person name="Ramamoorthy G.K."/>
            <person name="Gryganskyi A."/>
            <person name="Culley D."/>
            <person name="Magnuson J.K."/>
            <person name="James T.Y."/>
            <person name="O'Malley M.A."/>
            <person name="Stajich J.E."/>
            <person name="Spatafora J.W."/>
            <person name="Visel A."/>
            <person name="Grigoriev I.V."/>
        </authorList>
    </citation>
    <scope>NUCLEOTIDE SEQUENCE [LARGE SCALE GENOMIC DNA]</scope>
    <source>
        <strain evidence="2 3">NRRL 1336</strain>
    </source>
</reference>
<accession>A0A1X2IY31</accession>
<evidence type="ECO:0000256" key="1">
    <source>
        <dbReference type="SAM" id="MobiDB-lite"/>
    </source>
</evidence>
<feature type="region of interest" description="Disordered" evidence="1">
    <location>
        <begin position="379"/>
        <end position="399"/>
    </location>
</feature>
<evidence type="ECO:0000313" key="2">
    <source>
        <dbReference type="EMBL" id="ORZ24193.1"/>
    </source>
</evidence>
<comment type="caution">
    <text evidence="2">The sequence shown here is derived from an EMBL/GenBank/DDBJ whole genome shotgun (WGS) entry which is preliminary data.</text>
</comment>
<dbReference type="AlphaFoldDB" id="A0A1X2IY31"/>
<dbReference type="Proteomes" id="UP000193560">
    <property type="component" value="Unassembled WGS sequence"/>
</dbReference>
<feature type="compositionally biased region" description="Low complexity" evidence="1">
    <location>
        <begin position="381"/>
        <end position="393"/>
    </location>
</feature>
<dbReference type="OrthoDB" id="2284908at2759"/>
<feature type="region of interest" description="Disordered" evidence="1">
    <location>
        <begin position="1"/>
        <end position="21"/>
    </location>
</feature>
<evidence type="ECO:0000313" key="3">
    <source>
        <dbReference type="Proteomes" id="UP000193560"/>
    </source>
</evidence>
<proteinExistence type="predicted"/>
<feature type="compositionally biased region" description="Low complexity" evidence="1">
    <location>
        <begin position="260"/>
        <end position="276"/>
    </location>
</feature>
<dbReference type="EMBL" id="MCGE01000002">
    <property type="protein sequence ID" value="ORZ24193.1"/>
    <property type="molecule type" value="Genomic_DNA"/>
</dbReference>
<name>A0A1X2IY31_9FUNG</name>
<protein>
    <submittedName>
        <fullName evidence="2">Uncharacterized protein</fullName>
    </submittedName>
</protein>
<feature type="compositionally biased region" description="Polar residues" evidence="1">
    <location>
        <begin position="248"/>
        <end position="259"/>
    </location>
</feature>
<keyword evidence="3" id="KW-1185">Reference proteome</keyword>
<gene>
    <name evidence="2" type="ORF">BCR42DRAFT_446158</name>
</gene>
<organism evidence="2 3">
    <name type="scientific">Absidia repens</name>
    <dbReference type="NCBI Taxonomy" id="90262"/>
    <lineage>
        <taxon>Eukaryota</taxon>
        <taxon>Fungi</taxon>
        <taxon>Fungi incertae sedis</taxon>
        <taxon>Mucoromycota</taxon>
        <taxon>Mucoromycotina</taxon>
        <taxon>Mucoromycetes</taxon>
        <taxon>Mucorales</taxon>
        <taxon>Cunninghamellaceae</taxon>
        <taxon>Absidia</taxon>
    </lineage>
</organism>
<sequence length="417" mass="46524">MPALFPSSPPPSPSLPSSPPRRRSIPPLVLLSFAMLHSQVYWLYSVIYHLCHNLSDRPMDLSLDDTVLNALSKRSGRPRAFSEPQQTSCVMLQQHQVLNKSSSKIIRPRSTTISATTVSADAPLRRQQWVQQIQTCLDKQQKQHQQQQLLDTTVADERLGRTRPPRWWQRTRRHLTRQEKDHNIDPVSSNHIAPNLSSLSMELEGINSKQHHHLTPIRPASCDMQPHYHHDITATSTTSTMRKGETPIISTDDASSGTRPSFSNNLTSPSSSSSLSAQTAVTTCDNDHSAAIMTESSMSIQQQSSLQRQTPLAKIRSVFIKSQIEPENKGRSSVLNPKRKTMLGVVPSRWSAGLNNNDASTEHMKKRRSVRIKEPLGAILSHTSSSSSSSASTVAIESRPKRRLFSSLPAWHRKSVG</sequence>
<feature type="compositionally biased region" description="Pro residues" evidence="1">
    <location>
        <begin position="7"/>
        <end position="19"/>
    </location>
</feature>
<feature type="region of interest" description="Disordered" evidence="1">
    <location>
        <begin position="233"/>
        <end position="281"/>
    </location>
</feature>